<feature type="domain" description="JmjC" evidence="6">
    <location>
        <begin position="100"/>
        <end position="228"/>
    </location>
</feature>
<evidence type="ECO:0000256" key="4">
    <source>
        <dbReference type="ARBA" id="ARBA00023002"/>
    </source>
</evidence>
<dbReference type="PANTHER" id="PTHR13096">
    <property type="entry name" value="MINA53 MYC INDUCED NUCLEAR ANTIGEN"/>
    <property type="match status" value="1"/>
</dbReference>
<keyword evidence="3" id="KW-0223">Dioxygenase</keyword>
<dbReference type="InterPro" id="IPR003347">
    <property type="entry name" value="JmjC_dom"/>
</dbReference>
<dbReference type="OrthoDB" id="9764016at2"/>
<gene>
    <name evidence="7" type="primary">xseA</name>
    <name evidence="7" type="ordered locus">BDGL_000930</name>
</gene>
<accession>F0KMA5</accession>
<dbReference type="EMBL" id="CP002177">
    <property type="protein sequence ID" value="ADY81516.1"/>
    <property type="molecule type" value="Genomic_DNA"/>
</dbReference>
<dbReference type="RefSeq" id="WP_014206583.1">
    <property type="nucleotide sequence ID" value="NC_016603.1"/>
</dbReference>
<comment type="cofactor">
    <cofactor evidence="1">
        <name>Fe(2+)</name>
        <dbReference type="ChEBI" id="CHEBI:29033"/>
    </cofactor>
</comment>
<reference key="1">
    <citation type="submission" date="2010-08" db="EMBL/GenBank/DDBJ databases">
        <title>The genome sequence of a nonpathogenic wastewater-adapted bacterium Acinetobacter calcoaceticus PHEA-2 and comparative genomics insights into environmental adaptation.</title>
        <authorList>
            <person name="Zhan Y."/>
            <person name="Yan Y."/>
            <person name="Zhang W."/>
            <person name="Chen M."/>
            <person name="Ping S."/>
            <person name="Lu W."/>
            <person name="Lin M."/>
        </authorList>
    </citation>
    <scope>NUCLEOTIDE SEQUENCE</scope>
    <source>
        <strain>PHEA-2</strain>
    </source>
</reference>
<proteinExistence type="predicted"/>
<dbReference type="Pfam" id="PF20514">
    <property type="entry name" value="WHD_ROXA"/>
    <property type="match status" value="1"/>
</dbReference>
<dbReference type="PATRIC" id="fig|871585.3.peg.929"/>
<evidence type="ECO:0000256" key="1">
    <source>
        <dbReference type="ARBA" id="ARBA00001954"/>
    </source>
</evidence>
<dbReference type="Proteomes" id="UP000007477">
    <property type="component" value="Chromosome"/>
</dbReference>
<dbReference type="GeneID" id="11639111"/>
<keyword evidence="2" id="KW-0479">Metal-binding</keyword>
<dbReference type="InterPro" id="IPR046799">
    <property type="entry name" value="ROXA-like_wH"/>
</dbReference>
<evidence type="ECO:0000313" key="7">
    <source>
        <dbReference type="EMBL" id="ADY81516.1"/>
    </source>
</evidence>
<organism evidence="7 8">
    <name type="scientific">Acinetobacter pittii (strain PHEA-2)</name>
    <dbReference type="NCBI Taxonomy" id="871585"/>
    <lineage>
        <taxon>Bacteria</taxon>
        <taxon>Pseudomonadati</taxon>
        <taxon>Pseudomonadota</taxon>
        <taxon>Gammaproteobacteria</taxon>
        <taxon>Moraxellales</taxon>
        <taxon>Moraxellaceae</taxon>
        <taxon>Acinetobacter</taxon>
        <taxon>Acinetobacter calcoaceticus/baumannii complex</taxon>
    </lineage>
</organism>
<dbReference type="HOGENOM" id="CLU_039125_1_0_6"/>
<dbReference type="PANTHER" id="PTHR13096:SF8">
    <property type="entry name" value="RIBOSOMAL OXYGENASE 1"/>
    <property type="match status" value="1"/>
</dbReference>
<dbReference type="eggNOG" id="COG2850">
    <property type="taxonomic scope" value="Bacteria"/>
</dbReference>
<evidence type="ECO:0000259" key="6">
    <source>
        <dbReference type="PROSITE" id="PS51184"/>
    </source>
</evidence>
<dbReference type="Pfam" id="PF08007">
    <property type="entry name" value="JmjC_2"/>
    <property type="match status" value="1"/>
</dbReference>
<dbReference type="Gene3D" id="3.40.366.30">
    <property type="entry name" value="50S ribosomal protein L16 arginine hydroxylase, Chain A, Domain 2"/>
    <property type="match status" value="1"/>
</dbReference>
<dbReference type="SUPFAM" id="SSF51197">
    <property type="entry name" value="Clavaminate synthase-like"/>
    <property type="match status" value="1"/>
</dbReference>
<evidence type="ECO:0000256" key="5">
    <source>
        <dbReference type="ARBA" id="ARBA00023004"/>
    </source>
</evidence>
<dbReference type="InterPro" id="IPR039994">
    <property type="entry name" value="NO66-like"/>
</dbReference>
<reference evidence="7 8" key="2">
    <citation type="journal article" date="2011" name="J. Bacteriol.">
        <title>Genome sequence of Acinetobacter calcoaceticus PHEA-2, isolated from industry wastewater.</title>
        <authorList>
            <person name="Zhan Y."/>
            <person name="Yan Y."/>
            <person name="Zhang W."/>
            <person name="Yu H."/>
            <person name="Chen M."/>
            <person name="Lu W."/>
            <person name="Ping S."/>
            <person name="Peng Z."/>
            <person name="Yuan M."/>
            <person name="Zhou Z."/>
            <person name="Elmerich C."/>
            <person name="Lin M."/>
        </authorList>
    </citation>
    <scope>NUCLEOTIDE SEQUENCE [LARGE SCALE GENOMIC DNA]</scope>
    <source>
        <strain evidence="7 8">PHEA-2</strain>
    </source>
</reference>
<dbReference type="GO" id="GO:0016706">
    <property type="term" value="F:2-oxoglutarate-dependent dioxygenase activity"/>
    <property type="evidence" value="ECO:0007669"/>
    <property type="project" value="TreeGrafter"/>
</dbReference>
<dbReference type="SMART" id="SM00558">
    <property type="entry name" value="JmjC"/>
    <property type="match status" value="1"/>
</dbReference>
<dbReference type="RefSeq" id="YP_004995198.1">
    <property type="nucleotide sequence ID" value="NC_016603.1"/>
</dbReference>
<keyword evidence="5" id="KW-0408">Iron</keyword>
<evidence type="ECO:0000313" key="8">
    <source>
        <dbReference type="Proteomes" id="UP000007477"/>
    </source>
</evidence>
<dbReference type="KEGG" id="acc:BDGL_000930"/>
<dbReference type="Gene3D" id="2.60.120.650">
    <property type="entry name" value="Cupin"/>
    <property type="match status" value="1"/>
</dbReference>
<dbReference type="STRING" id="871585.BDGL_000930"/>
<evidence type="ECO:0000256" key="2">
    <source>
        <dbReference type="ARBA" id="ARBA00022723"/>
    </source>
</evidence>
<evidence type="ECO:0000256" key="3">
    <source>
        <dbReference type="ARBA" id="ARBA00022964"/>
    </source>
</evidence>
<dbReference type="GO" id="GO:0046872">
    <property type="term" value="F:metal ion binding"/>
    <property type="evidence" value="ECO:0007669"/>
    <property type="project" value="UniProtKB-KW"/>
</dbReference>
<keyword evidence="8" id="KW-1185">Reference proteome</keyword>
<sequence>MTEPLTVLGGITAEQFLAEYWQKKPLLVRNGLPEIVGLLQPQDVQELALEEHASARLIRQKDKNPNEWHVKSSPLTKGDFQKLPKLWSILVQAVDHYSFDLSELWKKFPFIPQWRRDDIMVSYAPKGGSVGKHFDFYDVFLVQGHGHRRWQLGQMCDANTAFVPNQPLKLLPEIDVQFDEVLAPGDLLYVPPGMAHYGVAEDDCLTFSFGFRMPNVAGMMERISDQFSANILLQNPVVDIARKQMSQIGEISSTELSYLKELVLAQLQDSTALDAAIMSYMSEPKYPDNIPEPDEIEADDLQEILHEGYEVLLEPVSRLLYTENNGILSFWGNGEALCIAETFAPKLKAIADGESLAFDSEFNELEILENVAYLLNESILMLLPPSE</sequence>
<dbReference type="AlphaFoldDB" id="F0KMA5"/>
<dbReference type="PROSITE" id="PS51184">
    <property type="entry name" value="JMJC"/>
    <property type="match status" value="1"/>
</dbReference>
<name>F0KMA5_ACIP2</name>
<keyword evidence="4" id="KW-0560">Oxidoreductase</keyword>
<protein>
    <submittedName>
        <fullName evidence="7">Exodeoxyribonuclease VII large subunit</fullName>
    </submittedName>
</protein>